<dbReference type="AlphaFoldDB" id="A0A3S2U406"/>
<sequence length="64" mass="7424">MRTNIVIDDKLMEEALKASGARTKREAVELGLKTLLRLNQQSELRKLRGKVQWEGDLDAMRRDK</sequence>
<accession>A0A3S2U406</accession>
<comment type="caution">
    <text evidence="1">The sequence shown here is derived from an EMBL/GenBank/DDBJ whole genome shotgun (WGS) entry which is preliminary data.</text>
</comment>
<evidence type="ECO:0000313" key="1">
    <source>
        <dbReference type="EMBL" id="RVT47007.1"/>
    </source>
</evidence>
<dbReference type="InterPro" id="IPR019239">
    <property type="entry name" value="VapB_antitoxin"/>
</dbReference>
<gene>
    <name evidence="1" type="ORF">ENE75_24485</name>
</gene>
<dbReference type="OrthoDB" id="9805830at2"/>
<dbReference type="EMBL" id="SACT01000025">
    <property type="protein sequence ID" value="RVT47007.1"/>
    <property type="molecule type" value="Genomic_DNA"/>
</dbReference>
<dbReference type="RefSeq" id="WP_128201711.1">
    <property type="nucleotide sequence ID" value="NZ_SACT01000025.1"/>
</dbReference>
<evidence type="ECO:0000313" key="2">
    <source>
        <dbReference type="Proteomes" id="UP000288178"/>
    </source>
</evidence>
<keyword evidence="2" id="KW-1185">Reference proteome</keyword>
<dbReference type="Pfam" id="PF09957">
    <property type="entry name" value="VapB_antitoxin"/>
    <property type="match status" value="1"/>
</dbReference>
<protein>
    <submittedName>
        <fullName evidence="1">Type II toxin-antitoxin system VapB family antitoxin</fullName>
    </submittedName>
</protein>
<name>A0A3S2U406_9BURK</name>
<proteinExistence type="predicted"/>
<organism evidence="1 2">
    <name type="scientific">Rubrivivax albus</name>
    <dbReference type="NCBI Taxonomy" id="2499835"/>
    <lineage>
        <taxon>Bacteria</taxon>
        <taxon>Pseudomonadati</taxon>
        <taxon>Pseudomonadota</taxon>
        <taxon>Betaproteobacteria</taxon>
        <taxon>Burkholderiales</taxon>
        <taxon>Sphaerotilaceae</taxon>
        <taxon>Rubrivivax</taxon>
    </lineage>
</organism>
<reference evidence="1 2" key="1">
    <citation type="submission" date="2019-01" db="EMBL/GenBank/DDBJ databases">
        <authorList>
            <person name="Chen W.-M."/>
        </authorList>
    </citation>
    <scope>NUCLEOTIDE SEQUENCE [LARGE SCALE GENOMIC DNA]</scope>
    <source>
        <strain evidence="1 2">ICH-3</strain>
    </source>
</reference>
<dbReference type="Proteomes" id="UP000288178">
    <property type="component" value="Unassembled WGS sequence"/>
</dbReference>